<evidence type="ECO:0000313" key="3">
    <source>
        <dbReference type="Proteomes" id="UP001151760"/>
    </source>
</evidence>
<evidence type="ECO:0000313" key="2">
    <source>
        <dbReference type="EMBL" id="GJT17616.1"/>
    </source>
</evidence>
<protein>
    <submittedName>
        <fullName evidence="2">Uncharacterized protein</fullName>
    </submittedName>
</protein>
<sequence length="232" mass="26800">MPAQSPTPFWQPAIPSYTSTYNWQSPIPSHMGNSNLQPPIGRHHDAVGLFNQNILNRGKREQRTSFYKWTPYTEQPPTTVLPKQRGNKNKNNVKKANLSPLNLGNAFDDENEGGDDVKRENYVNYTDFLNDHDQIYLDFYMKGYSVPVTFWQQLVPHLCMTDIDSRTPIGLVPLANAIQERDMILMYTHHNRLHVYVSRAELSPLVVAEQHKDEKNKTENQEKPSCSKKLFD</sequence>
<evidence type="ECO:0000256" key="1">
    <source>
        <dbReference type="SAM" id="MobiDB-lite"/>
    </source>
</evidence>
<feature type="region of interest" description="Disordered" evidence="1">
    <location>
        <begin position="77"/>
        <end position="112"/>
    </location>
</feature>
<comment type="caution">
    <text evidence="2">The sequence shown here is derived from an EMBL/GenBank/DDBJ whole genome shotgun (WGS) entry which is preliminary data.</text>
</comment>
<name>A0ABQ5BRY5_9ASTR</name>
<dbReference type="EMBL" id="BQNB010013573">
    <property type="protein sequence ID" value="GJT17616.1"/>
    <property type="molecule type" value="Genomic_DNA"/>
</dbReference>
<accession>A0ABQ5BRY5</accession>
<reference evidence="2" key="2">
    <citation type="submission" date="2022-01" db="EMBL/GenBank/DDBJ databases">
        <authorList>
            <person name="Yamashiro T."/>
            <person name="Shiraishi A."/>
            <person name="Satake H."/>
            <person name="Nakayama K."/>
        </authorList>
    </citation>
    <scope>NUCLEOTIDE SEQUENCE</scope>
</reference>
<proteinExistence type="predicted"/>
<gene>
    <name evidence="2" type="ORF">Tco_0876322</name>
</gene>
<organism evidence="2 3">
    <name type="scientific">Tanacetum coccineum</name>
    <dbReference type="NCBI Taxonomy" id="301880"/>
    <lineage>
        <taxon>Eukaryota</taxon>
        <taxon>Viridiplantae</taxon>
        <taxon>Streptophyta</taxon>
        <taxon>Embryophyta</taxon>
        <taxon>Tracheophyta</taxon>
        <taxon>Spermatophyta</taxon>
        <taxon>Magnoliopsida</taxon>
        <taxon>eudicotyledons</taxon>
        <taxon>Gunneridae</taxon>
        <taxon>Pentapetalae</taxon>
        <taxon>asterids</taxon>
        <taxon>campanulids</taxon>
        <taxon>Asterales</taxon>
        <taxon>Asteraceae</taxon>
        <taxon>Asteroideae</taxon>
        <taxon>Anthemideae</taxon>
        <taxon>Anthemidinae</taxon>
        <taxon>Tanacetum</taxon>
    </lineage>
</organism>
<feature type="region of interest" description="Disordered" evidence="1">
    <location>
        <begin position="210"/>
        <end position="232"/>
    </location>
</feature>
<reference evidence="2" key="1">
    <citation type="journal article" date="2022" name="Int. J. Mol. Sci.">
        <title>Draft Genome of Tanacetum Coccineum: Genomic Comparison of Closely Related Tanacetum-Family Plants.</title>
        <authorList>
            <person name="Yamashiro T."/>
            <person name="Shiraishi A."/>
            <person name="Nakayama K."/>
            <person name="Satake H."/>
        </authorList>
    </citation>
    <scope>NUCLEOTIDE SEQUENCE</scope>
</reference>
<feature type="compositionally biased region" description="Basic and acidic residues" evidence="1">
    <location>
        <begin position="210"/>
        <end position="222"/>
    </location>
</feature>
<dbReference type="Proteomes" id="UP001151760">
    <property type="component" value="Unassembled WGS sequence"/>
</dbReference>
<keyword evidence="3" id="KW-1185">Reference proteome</keyword>